<dbReference type="Proteomes" id="UP001595625">
    <property type="component" value="Unassembled WGS sequence"/>
</dbReference>
<proteinExistence type="inferred from homology"/>
<dbReference type="Gene3D" id="2.40.100.10">
    <property type="entry name" value="Cyclophilin-like"/>
    <property type="match status" value="1"/>
</dbReference>
<dbReference type="InterPro" id="IPR020892">
    <property type="entry name" value="Cyclophilin-type_PPIase_CS"/>
</dbReference>
<dbReference type="GO" id="GO:0003755">
    <property type="term" value="F:peptidyl-prolyl cis-trans isomerase activity"/>
    <property type="evidence" value="ECO:0007669"/>
    <property type="project" value="UniProtKB-EC"/>
</dbReference>
<organism evidence="8 9">
    <name type="scientific">Planomicrobium okeanokoites</name>
    <name type="common">Planococcus okeanokoites</name>
    <name type="synonym">Flavobacterium okeanokoites</name>
    <dbReference type="NCBI Taxonomy" id="244"/>
    <lineage>
        <taxon>Bacteria</taxon>
        <taxon>Bacillati</taxon>
        <taxon>Bacillota</taxon>
        <taxon>Bacilli</taxon>
        <taxon>Bacillales</taxon>
        <taxon>Caryophanaceae</taxon>
        <taxon>Planomicrobium</taxon>
    </lineage>
</organism>
<evidence type="ECO:0000256" key="2">
    <source>
        <dbReference type="ARBA" id="ARBA00002388"/>
    </source>
</evidence>
<dbReference type="PANTHER" id="PTHR45625">
    <property type="entry name" value="PEPTIDYL-PROLYL CIS-TRANS ISOMERASE-RELATED"/>
    <property type="match status" value="1"/>
</dbReference>
<dbReference type="PANTHER" id="PTHR45625:SF4">
    <property type="entry name" value="PEPTIDYLPROLYL ISOMERASE DOMAIN AND WD REPEAT-CONTAINING PROTEIN 1"/>
    <property type="match status" value="1"/>
</dbReference>
<dbReference type="PRINTS" id="PR00153">
    <property type="entry name" value="CSAPPISMRASE"/>
</dbReference>
<protein>
    <recommendedName>
        <fullName evidence="5">Peptidyl-prolyl cis-trans isomerase</fullName>
        <shortName evidence="5">PPIase</shortName>
        <ecNumber evidence="5">5.2.1.8</ecNumber>
    </recommendedName>
</protein>
<comment type="function">
    <text evidence="2 5">PPIases accelerate the folding of proteins. It catalyzes the cis-trans isomerization of proline imidic peptide bonds in oligopeptides.</text>
</comment>
<keyword evidence="3 5" id="KW-0697">Rotamase</keyword>
<feature type="chain" id="PRO_5044991733" description="Peptidyl-prolyl cis-trans isomerase" evidence="5">
    <location>
        <begin position="23"/>
        <end position="240"/>
    </location>
</feature>
<dbReference type="SUPFAM" id="SSF50891">
    <property type="entry name" value="Cyclophilin-like"/>
    <property type="match status" value="1"/>
</dbReference>
<dbReference type="EC" id="5.2.1.8" evidence="5"/>
<evidence type="ECO:0000256" key="6">
    <source>
        <dbReference type="SAM" id="MobiDB-lite"/>
    </source>
</evidence>
<keyword evidence="5" id="KW-0732">Signal</keyword>
<evidence type="ECO:0000256" key="4">
    <source>
        <dbReference type="ARBA" id="ARBA00023235"/>
    </source>
</evidence>
<dbReference type="EMBL" id="JBHRUJ010000013">
    <property type="protein sequence ID" value="MFC3210842.1"/>
    <property type="molecule type" value="Genomic_DNA"/>
</dbReference>
<comment type="similarity">
    <text evidence="5">Belongs to the cyclophilin-type PPIase family.</text>
</comment>
<keyword evidence="4 5" id="KW-0413">Isomerase</keyword>
<dbReference type="RefSeq" id="WP_117314102.1">
    <property type="nucleotide sequence ID" value="NZ_JBHRUJ010000013.1"/>
</dbReference>
<evidence type="ECO:0000256" key="5">
    <source>
        <dbReference type="RuleBase" id="RU363019"/>
    </source>
</evidence>
<dbReference type="InterPro" id="IPR029000">
    <property type="entry name" value="Cyclophilin-like_dom_sf"/>
</dbReference>
<dbReference type="PROSITE" id="PS51257">
    <property type="entry name" value="PROKAR_LIPOPROTEIN"/>
    <property type="match status" value="1"/>
</dbReference>
<name>A0ABV7KMW6_PLAOK</name>
<feature type="compositionally biased region" description="Polar residues" evidence="6">
    <location>
        <begin position="36"/>
        <end position="45"/>
    </location>
</feature>
<comment type="catalytic activity">
    <reaction evidence="1 5">
        <text>[protein]-peptidylproline (omega=180) = [protein]-peptidylproline (omega=0)</text>
        <dbReference type="Rhea" id="RHEA:16237"/>
        <dbReference type="Rhea" id="RHEA-COMP:10747"/>
        <dbReference type="Rhea" id="RHEA-COMP:10748"/>
        <dbReference type="ChEBI" id="CHEBI:83833"/>
        <dbReference type="ChEBI" id="CHEBI:83834"/>
        <dbReference type="EC" id="5.2.1.8"/>
    </reaction>
</comment>
<evidence type="ECO:0000259" key="7">
    <source>
        <dbReference type="PROSITE" id="PS50072"/>
    </source>
</evidence>
<reference evidence="9" key="1">
    <citation type="journal article" date="2019" name="Int. J. Syst. Evol. Microbiol.">
        <title>The Global Catalogue of Microorganisms (GCM) 10K type strain sequencing project: providing services to taxonomists for standard genome sequencing and annotation.</title>
        <authorList>
            <consortium name="The Broad Institute Genomics Platform"/>
            <consortium name="The Broad Institute Genome Sequencing Center for Infectious Disease"/>
            <person name="Wu L."/>
            <person name="Ma J."/>
        </authorList>
    </citation>
    <scope>NUCLEOTIDE SEQUENCE [LARGE SCALE GENOMIC DNA]</scope>
    <source>
        <strain evidence="9">CCM 320</strain>
    </source>
</reference>
<feature type="region of interest" description="Disordered" evidence="6">
    <location>
        <begin position="20"/>
        <end position="49"/>
    </location>
</feature>
<dbReference type="Pfam" id="PF00160">
    <property type="entry name" value="Pro_isomerase"/>
    <property type="match status" value="1"/>
</dbReference>
<dbReference type="InterPro" id="IPR002130">
    <property type="entry name" value="Cyclophilin-type_PPIase_dom"/>
</dbReference>
<feature type="domain" description="PPIase cyclophilin-type" evidence="7">
    <location>
        <begin position="66"/>
        <end position="237"/>
    </location>
</feature>
<sequence length="240" mass="26135">MKKLLMPVFMTAALLAACGSQEADKETNETDKEPTEQQTASTAESSGDFPQLTDEIAEDEALVDMNTSMGTIKIKLFPELAPKTVENFLTHAKDGYYDGVIFHRVIKDFMIQGGDPEGTGRGGESIYGEGFEDEISDRLYNFRGALSMANAGPGTNGSQFFIVQLPELPEEGMPSAEVPDEVREEYAANGGTPWLDGKHTVFGHVVEGMDIVDAIAEVETIHGDRPVEDIVIESIDIIQE</sequence>
<gene>
    <name evidence="8" type="ORF">ACFOEJ_07165</name>
</gene>
<feature type="compositionally biased region" description="Basic and acidic residues" evidence="6">
    <location>
        <begin position="22"/>
        <end position="35"/>
    </location>
</feature>
<dbReference type="PROSITE" id="PS00170">
    <property type="entry name" value="CSA_PPIASE_1"/>
    <property type="match status" value="1"/>
</dbReference>
<dbReference type="PROSITE" id="PS50072">
    <property type="entry name" value="CSA_PPIASE_2"/>
    <property type="match status" value="1"/>
</dbReference>
<accession>A0ABV7KMW6</accession>
<evidence type="ECO:0000313" key="8">
    <source>
        <dbReference type="EMBL" id="MFC3210842.1"/>
    </source>
</evidence>
<keyword evidence="9" id="KW-1185">Reference proteome</keyword>
<evidence type="ECO:0000256" key="1">
    <source>
        <dbReference type="ARBA" id="ARBA00000971"/>
    </source>
</evidence>
<feature type="signal peptide" evidence="5">
    <location>
        <begin position="1"/>
        <end position="22"/>
    </location>
</feature>
<comment type="caution">
    <text evidence="8">The sequence shown here is derived from an EMBL/GenBank/DDBJ whole genome shotgun (WGS) entry which is preliminary data.</text>
</comment>
<dbReference type="InterPro" id="IPR044666">
    <property type="entry name" value="Cyclophilin_A-like"/>
</dbReference>
<evidence type="ECO:0000256" key="3">
    <source>
        <dbReference type="ARBA" id="ARBA00023110"/>
    </source>
</evidence>
<evidence type="ECO:0000313" key="9">
    <source>
        <dbReference type="Proteomes" id="UP001595625"/>
    </source>
</evidence>